<dbReference type="RefSeq" id="WP_236456457.1">
    <property type="nucleotide sequence ID" value="NZ_CBCSGE010000011.1"/>
</dbReference>
<name>A0ABV5GKC0_9FLAO</name>
<comment type="caution">
    <text evidence="4">The sequence shown here is derived from an EMBL/GenBank/DDBJ whole genome shotgun (WGS) entry which is preliminary data.</text>
</comment>
<gene>
    <name evidence="4" type="ORF">ACFFVF_04495</name>
</gene>
<evidence type="ECO:0000256" key="2">
    <source>
        <dbReference type="SAM" id="SignalP"/>
    </source>
</evidence>
<protein>
    <submittedName>
        <fullName evidence="4">YARHG domain-containing protein</fullName>
    </submittedName>
</protein>
<evidence type="ECO:0000313" key="5">
    <source>
        <dbReference type="Proteomes" id="UP001589607"/>
    </source>
</evidence>
<organism evidence="4 5">
    <name type="scientific">Flavobacterium jumunjinense</name>
    <dbReference type="NCBI Taxonomy" id="998845"/>
    <lineage>
        <taxon>Bacteria</taxon>
        <taxon>Pseudomonadati</taxon>
        <taxon>Bacteroidota</taxon>
        <taxon>Flavobacteriia</taxon>
        <taxon>Flavobacteriales</taxon>
        <taxon>Flavobacteriaceae</taxon>
        <taxon>Flavobacterium</taxon>
    </lineage>
</organism>
<reference evidence="4 5" key="1">
    <citation type="submission" date="2024-09" db="EMBL/GenBank/DDBJ databases">
        <authorList>
            <person name="Sun Q."/>
            <person name="Mori K."/>
        </authorList>
    </citation>
    <scope>NUCLEOTIDE SEQUENCE [LARGE SCALE GENOMIC DNA]</scope>
    <source>
        <strain evidence="4 5">CECT 7955</strain>
    </source>
</reference>
<dbReference type="EMBL" id="JBHMEY010000010">
    <property type="protein sequence ID" value="MFB9095763.1"/>
    <property type="molecule type" value="Genomic_DNA"/>
</dbReference>
<dbReference type="Pfam" id="PF13308">
    <property type="entry name" value="YARHG"/>
    <property type="match status" value="1"/>
</dbReference>
<keyword evidence="5" id="KW-1185">Reference proteome</keyword>
<dbReference type="InterPro" id="IPR038434">
    <property type="entry name" value="YARHG_sf"/>
</dbReference>
<keyword evidence="1" id="KW-0175">Coiled coil</keyword>
<sequence length="244" mass="28262">MIKTLTIYMLLLSTIVFSQTIENCSTCSTQLLKESQLKGKSVEELALLRNEISARKGYVFSTSKYARYFENQDWYKPVQSNATIVLTAIENENSSLIKKLEEKELEKRNKALKDLAELKKAFNDKNNGVIAKYLHEIIKEEYFESLESDLKVCLDHIDLKNINWNKNSGLYKVTIDNGDNVSKYELLFKYDELILTSGMYSHSEIFGDFDDGYSDFMSENEYQIWFVFKITENGIVFDRFNGAG</sequence>
<feature type="coiled-coil region" evidence="1">
    <location>
        <begin position="86"/>
        <end position="121"/>
    </location>
</feature>
<evidence type="ECO:0000259" key="3">
    <source>
        <dbReference type="SMART" id="SM01324"/>
    </source>
</evidence>
<feature type="chain" id="PRO_5046555003" evidence="2">
    <location>
        <begin position="19"/>
        <end position="244"/>
    </location>
</feature>
<keyword evidence="2" id="KW-0732">Signal</keyword>
<dbReference type="Proteomes" id="UP001589607">
    <property type="component" value="Unassembled WGS sequence"/>
</dbReference>
<dbReference type="Gene3D" id="1.20.58.1690">
    <property type="match status" value="1"/>
</dbReference>
<evidence type="ECO:0000313" key="4">
    <source>
        <dbReference type="EMBL" id="MFB9095763.1"/>
    </source>
</evidence>
<accession>A0ABV5GKC0</accession>
<dbReference type="SMART" id="SM01324">
    <property type="entry name" value="YARHG"/>
    <property type="match status" value="1"/>
</dbReference>
<feature type="domain" description="YARHG" evidence="3">
    <location>
        <begin position="21"/>
        <end position="102"/>
    </location>
</feature>
<evidence type="ECO:0000256" key="1">
    <source>
        <dbReference type="SAM" id="Coils"/>
    </source>
</evidence>
<dbReference type="InterPro" id="IPR025582">
    <property type="entry name" value="YARHG_dom"/>
</dbReference>
<feature type="signal peptide" evidence="2">
    <location>
        <begin position="1"/>
        <end position="18"/>
    </location>
</feature>
<proteinExistence type="predicted"/>